<protein>
    <recommendedName>
        <fullName evidence="3">SUKH-4 immunity protein of toxin-antitoxin system</fullName>
    </recommendedName>
</protein>
<gene>
    <name evidence="1" type="ORF">GCM10009754_68840</name>
</gene>
<name>A0ABP5DL59_9PSEU</name>
<reference evidence="2" key="1">
    <citation type="journal article" date="2019" name="Int. J. Syst. Evol. Microbiol.">
        <title>The Global Catalogue of Microorganisms (GCM) 10K type strain sequencing project: providing services to taxonomists for standard genome sequencing and annotation.</title>
        <authorList>
            <consortium name="The Broad Institute Genomics Platform"/>
            <consortium name="The Broad Institute Genome Sequencing Center for Infectious Disease"/>
            <person name="Wu L."/>
            <person name="Ma J."/>
        </authorList>
    </citation>
    <scope>NUCLEOTIDE SEQUENCE [LARGE SCALE GENOMIC DNA]</scope>
    <source>
        <strain evidence="2">JCM 14545</strain>
    </source>
</reference>
<evidence type="ECO:0008006" key="3">
    <source>
        <dbReference type="Google" id="ProtNLM"/>
    </source>
</evidence>
<sequence>MDTTVDRRATAEAALDQDPHDRLLRLAGRAPDGWLAVAREELGAGDFERVTELFAALEPVLGAQTPRRYRFAPDGDVPRDEADEADEAVVAAVAGDPETVACWAAMRDGADRVYLVQADYDADLAGITLDVQRGVDEDAIPRVEVFAPDTELPRYHERALRSAVLLWTRDPLGEVKVARTFDGASAESGPWFAPARELVADPGERRRLLDFFDAGEVLVETGARMTDLLSGAAGAVPADLRTDGRWVWSDATRYYLERHMLAPDIELARYAMATPSARTPLSPLDRYRALTALNPENEEGPLWPAG</sequence>
<evidence type="ECO:0000313" key="2">
    <source>
        <dbReference type="Proteomes" id="UP001501116"/>
    </source>
</evidence>
<evidence type="ECO:0000313" key="1">
    <source>
        <dbReference type="EMBL" id="GAA1982179.1"/>
    </source>
</evidence>
<organism evidence="1 2">
    <name type="scientific">Amycolatopsis minnesotensis</name>
    <dbReference type="NCBI Taxonomy" id="337894"/>
    <lineage>
        <taxon>Bacteria</taxon>
        <taxon>Bacillati</taxon>
        <taxon>Actinomycetota</taxon>
        <taxon>Actinomycetes</taxon>
        <taxon>Pseudonocardiales</taxon>
        <taxon>Pseudonocardiaceae</taxon>
        <taxon>Amycolatopsis</taxon>
    </lineage>
</organism>
<dbReference type="RefSeq" id="WP_344428743.1">
    <property type="nucleotide sequence ID" value="NZ_BAAANN010000036.1"/>
</dbReference>
<dbReference type="Proteomes" id="UP001501116">
    <property type="component" value="Unassembled WGS sequence"/>
</dbReference>
<accession>A0ABP5DL59</accession>
<dbReference type="EMBL" id="BAAANN010000036">
    <property type="protein sequence ID" value="GAA1982179.1"/>
    <property type="molecule type" value="Genomic_DNA"/>
</dbReference>
<keyword evidence="2" id="KW-1185">Reference proteome</keyword>
<proteinExistence type="predicted"/>
<comment type="caution">
    <text evidence="1">The sequence shown here is derived from an EMBL/GenBank/DDBJ whole genome shotgun (WGS) entry which is preliminary data.</text>
</comment>